<accession>A0A2Z7D5Q4</accession>
<protein>
    <submittedName>
        <fullName evidence="1">Uncharacterized protein</fullName>
    </submittedName>
</protein>
<dbReference type="Proteomes" id="UP000250235">
    <property type="component" value="Unassembled WGS sequence"/>
</dbReference>
<evidence type="ECO:0000313" key="1">
    <source>
        <dbReference type="EMBL" id="KZV54755.1"/>
    </source>
</evidence>
<dbReference type="EMBL" id="KQ989175">
    <property type="protein sequence ID" value="KZV54755.1"/>
    <property type="molecule type" value="Genomic_DNA"/>
</dbReference>
<name>A0A2Z7D5Q4_9LAMI</name>
<keyword evidence="2" id="KW-1185">Reference proteome</keyword>
<sequence length="153" mass="16593">MNRPGSRVYRRSVSGCLDQKAVRCRFEVQGTLVSVGIRSILSDLGDLASSDAATFSDSRFGLLFTEAYLLRLPTVEDSDLSKSGSAGLLLLGRFVLYLFRRLGIFRAVCCARRVSYLSARDLVVVIVAEKVTDACFGGRAGNSRVPHLPAGIC</sequence>
<proteinExistence type="predicted"/>
<gene>
    <name evidence="1" type="ORF">F511_04104</name>
</gene>
<reference evidence="1 2" key="1">
    <citation type="journal article" date="2015" name="Proc. Natl. Acad. Sci. U.S.A.">
        <title>The resurrection genome of Boea hygrometrica: A blueprint for survival of dehydration.</title>
        <authorList>
            <person name="Xiao L."/>
            <person name="Yang G."/>
            <person name="Zhang L."/>
            <person name="Yang X."/>
            <person name="Zhao S."/>
            <person name="Ji Z."/>
            <person name="Zhou Q."/>
            <person name="Hu M."/>
            <person name="Wang Y."/>
            <person name="Chen M."/>
            <person name="Xu Y."/>
            <person name="Jin H."/>
            <person name="Xiao X."/>
            <person name="Hu G."/>
            <person name="Bao F."/>
            <person name="Hu Y."/>
            <person name="Wan P."/>
            <person name="Li L."/>
            <person name="Deng X."/>
            <person name="Kuang T."/>
            <person name="Xiang C."/>
            <person name="Zhu J.K."/>
            <person name="Oliver M.J."/>
            <person name="He Y."/>
        </authorList>
    </citation>
    <scope>NUCLEOTIDE SEQUENCE [LARGE SCALE GENOMIC DNA]</scope>
    <source>
        <strain evidence="2">cv. XS01</strain>
    </source>
</reference>
<dbReference type="AlphaFoldDB" id="A0A2Z7D5Q4"/>
<evidence type="ECO:0000313" key="2">
    <source>
        <dbReference type="Proteomes" id="UP000250235"/>
    </source>
</evidence>
<organism evidence="1 2">
    <name type="scientific">Dorcoceras hygrometricum</name>
    <dbReference type="NCBI Taxonomy" id="472368"/>
    <lineage>
        <taxon>Eukaryota</taxon>
        <taxon>Viridiplantae</taxon>
        <taxon>Streptophyta</taxon>
        <taxon>Embryophyta</taxon>
        <taxon>Tracheophyta</taxon>
        <taxon>Spermatophyta</taxon>
        <taxon>Magnoliopsida</taxon>
        <taxon>eudicotyledons</taxon>
        <taxon>Gunneridae</taxon>
        <taxon>Pentapetalae</taxon>
        <taxon>asterids</taxon>
        <taxon>lamiids</taxon>
        <taxon>Lamiales</taxon>
        <taxon>Gesneriaceae</taxon>
        <taxon>Didymocarpoideae</taxon>
        <taxon>Trichosporeae</taxon>
        <taxon>Loxocarpinae</taxon>
        <taxon>Dorcoceras</taxon>
    </lineage>
</organism>